<organism evidence="12 13">
    <name type="scientific">Thiothrix lacustris</name>
    <dbReference type="NCBI Taxonomy" id="525917"/>
    <lineage>
        <taxon>Bacteria</taxon>
        <taxon>Pseudomonadati</taxon>
        <taxon>Pseudomonadota</taxon>
        <taxon>Gammaproteobacteria</taxon>
        <taxon>Thiotrichales</taxon>
        <taxon>Thiotrichaceae</taxon>
        <taxon>Thiothrix</taxon>
    </lineage>
</organism>
<evidence type="ECO:0000256" key="1">
    <source>
        <dbReference type="ARBA" id="ARBA00001936"/>
    </source>
</evidence>
<dbReference type="EMBL" id="MTEJ01000115">
    <property type="protein sequence ID" value="OQX10338.1"/>
    <property type="molecule type" value="Genomic_DNA"/>
</dbReference>
<name>A0A1Y1QNW6_9GAMM</name>
<comment type="cofactor">
    <cofactor evidence="2">
        <name>Mg(2+)</name>
        <dbReference type="ChEBI" id="CHEBI:18420"/>
    </cofactor>
</comment>
<feature type="domain" description="ATP-grasp" evidence="11">
    <location>
        <begin position="130"/>
        <end position="315"/>
    </location>
</feature>
<dbReference type="Gene3D" id="3.40.50.20">
    <property type="match status" value="1"/>
</dbReference>
<dbReference type="FunFam" id="3.40.50.20:FF:000009">
    <property type="entry name" value="Glutathione synthetase"/>
    <property type="match status" value="1"/>
</dbReference>
<comment type="catalytic activity">
    <reaction evidence="10">
        <text>gamma-L-glutamyl-L-cysteine + glycine + ATP = glutathione + ADP + phosphate + H(+)</text>
        <dbReference type="Rhea" id="RHEA:13557"/>
        <dbReference type="ChEBI" id="CHEBI:15378"/>
        <dbReference type="ChEBI" id="CHEBI:30616"/>
        <dbReference type="ChEBI" id="CHEBI:43474"/>
        <dbReference type="ChEBI" id="CHEBI:57305"/>
        <dbReference type="ChEBI" id="CHEBI:57925"/>
        <dbReference type="ChEBI" id="CHEBI:58173"/>
        <dbReference type="ChEBI" id="CHEBI:456216"/>
        <dbReference type="EC" id="6.3.2.3"/>
    </reaction>
</comment>
<dbReference type="Gene3D" id="3.30.470.20">
    <property type="entry name" value="ATP-grasp fold, B domain"/>
    <property type="match status" value="1"/>
</dbReference>
<dbReference type="Proteomes" id="UP000192491">
    <property type="component" value="Unassembled WGS sequence"/>
</dbReference>
<dbReference type="NCBIfam" id="NF003573">
    <property type="entry name" value="PRK05246.1"/>
    <property type="match status" value="1"/>
</dbReference>
<dbReference type="GO" id="GO:0004363">
    <property type="term" value="F:glutathione synthase activity"/>
    <property type="evidence" value="ECO:0007669"/>
    <property type="project" value="UniProtKB-UniRule"/>
</dbReference>
<evidence type="ECO:0000256" key="9">
    <source>
        <dbReference type="ARBA" id="ARBA00023211"/>
    </source>
</evidence>
<dbReference type="SUPFAM" id="SSF56059">
    <property type="entry name" value="Glutathione synthetase ATP-binding domain-like"/>
    <property type="match status" value="1"/>
</dbReference>
<dbReference type="GO" id="GO:0005737">
    <property type="term" value="C:cytoplasm"/>
    <property type="evidence" value="ECO:0007669"/>
    <property type="project" value="TreeGrafter"/>
</dbReference>
<evidence type="ECO:0000256" key="7">
    <source>
        <dbReference type="ARBA" id="ARBA00022840"/>
    </source>
</evidence>
<comment type="caution">
    <text evidence="12">The sequence shown here is derived from an EMBL/GenBank/DDBJ whole genome shotgun (WGS) entry which is preliminary data.</text>
</comment>
<dbReference type="FunFam" id="3.30.1490.20:FF:000009">
    <property type="entry name" value="Glutathione synthetase"/>
    <property type="match status" value="1"/>
</dbReference>
<dbReference type="Gene3D" id="3.30.1490.20">
    <property type="entry name" value="ATP-grasp fold, A domain"/>
    <property type="match status" value="1"/>
</dbReference>
<sequence length="321" mass="35841">MTTAQAYAIGFVMDPISSINIKKDSTFAMMLEAQRRGCRLFHILQGDLWVDDGVVFTRMNPVTVTDDPADWFAFGEAVVRPLHELPVVLMRKDPPFDMEYIYSTYLLELVQQRGTLVLNKPESIRSANEKLFATWFPHYCPPTRVTRDMGLIRDFLQEQQHIVVKPLDGMGGSMIFQVRHDDPNRNVILETITAHGTRTVMAQRFLPEYKQGDKRILLIDGEPFPHALARIPAEGEGRANLAAGGTGVGVDLTAREFEICAAIAPTLRAMGLTFVGLDVIGDYVTEINVTSPTCIRELDKIYSANIASLLFDAIERRLAAG</sequence>
<dbReference type="InterPro" id="IPR011761">
    <property type="entry name" value="ATP-grasp"/>
</dbReference>
<keyword evidence="8" id="KW-0460">Magnesium</keyword>
<keyword evidence="5" id="KW-0479">Metal-binding</keyword>
<evidence type="ECO:0000313" key="13">
    <source>
        <dbReference type="Proteomes" id="UP000192491"/>
    </source>
</evidence>
<dbReference type="HAMAP" id="MF_00162">
    <property type="entry name" value="GSH_S"/>
    <property type="match status" value="1"/>
</dbReference>
<dbReference type="PANTHER" id="PTHR21621">
    <property type="entry name" value="RIBOSOMAL PROTEIN S6 MODIFICATION PROTEIN"/>
    <property type="match status" value="1"/>
</dbReference>
<comment type="cofactor">
    <cofactor evidence="1">
        <name>Mn(2+)</name>
        <dbReference type="ChEBI" id="CHEBI:29035"/>
    </cofactor>
</comment>
<reference evidence="12 13" key="1">
    <citation type="submission" date="2017-01" db="EMBL/GenBank/DDBJ databases">
        <title>Novel large sulfur bacteria in the metagenomes of groundwater-fed chemosynthetic microbial mats in the Lake Huron basin.</title>
        <authorList>
            <person name="Sharrar A.M."/>
            <person name="Flood B.E."/>
            <person name="Bailey J.V."/>
            <person name="Jones D.S."/>
            <person name="Biddanda B."/>
            <person name="Ruberg S.A."/>
            <person name="Marcus D.N."/>
            <person name="Dick G.J."/>
        </authorList>
    </citation>
    <scope>NUCLEOTIDE SEQUENCE [LARGE SCALE GENOMIC DNA]</scope>
    <source>
        <strain evidence="12">A8</strain>
    </source>
</reference>
<comment type="similarity">
    <text evidence="10">Belongs to the prokaryotic GSH synthase family.</text>
</comment>
<evidence type="ECO:0000259" key="11">
    <source>
        <dbReference type="PROSITE" id="PS50975"/>
    </source>
</evidence>
<keyword evidence="9" id="KW-0464">Manganese</keyword>
<evidence type="ECO:0000256" key="3">
    <source>
        <dbReference type="ARBA" id="ARBA00022598"/>
    </source>
</evidence>
<evidence type="ECO:0000256" key="5">
    <source>
        <dbReference type="ARBA" id="ARBA00022723"/>
    </source>
</evidence>
<dbReference type="InterPro" id="IPR004215">
    <property type="entry name" value="GSHS_N"/>
</dbReference>
<evidence type="ECO:0000256" key="6">
    <source>
        <dbReference type="ARBA" id="ARBA00022741"/>
    </source>
</evidence>
<keyword evidence="4 10" id="KW-0317">Glutathione biosynthesis</keyword>
<dbReference type="EC" id="6.3.2.3" evidence="10"/>
<comment type="pathway">
    <text evidence="10">Sulfur metabolism; glutathione biosynthesis; glutathione from L-cysteine and L-glutamate: step 2/2.</text>
</comment>
<dbReference type="InterPro" id="IPR016185">
    <property type="entry name" value="PreATP-grasp_dom_sf"/>
</dbReference>
<dbReference type="UniPathway" id="UPA00142">
    <property type="reaction ID" value="UER00210"/>
</dbReference>
<dbReference type="GO" id="GO:0005524">
    <property type="term" value="F:ATP binding"/>
    <property type="evidence" value="ECO:0007669"/>
    <property type="project" value="UniProtKB-UniRule"/>
</dbReference>
<evidence type="ECO:0000256" key="4">
    <source>
        <dbReference type="ARBA" id="ARBA00022684"/>
    </source>
</evidence>
<gene>
    <name evidence="10" type="primary">gshB</name>
    <name evidence="12" type="ORF">BWK73_20530</name>
</gene>
<keyword evidence="3 10" id="KW-0436">Ligase</keyword>
<evidence type="ECO:0000256" key="2">
    <source>
        <dbReference type="ARBA" id="ARBA00001946"/>
    </source>
</evidence>
<dbReference type="PANTHER" id="PTHR21621:SF4">
    <property type="entry name" value="GLUTATHIONE SYNTHETASE"/>
    <property type="match status" value="1"/>
</dbReference>
<protein>
    <recommendedName>
        <fullName evidence="10">Glutathione synthetase</fullName>
        <ecNumber evidence="10">6.3.2.3</ecNumber>
    </recommendedName>
    <alternativeName>
        <fullName evidence="10">GSH synthetase</fullName>
        <shortName evidence="10">GSH-S</shortName>
        <shortName evidence="10">GSHase</shortName>
    </alternativeName>
    <alternativeName>
        <fullName evidence="10">Glutathione synthase</fullName>
    </alternativeName>
</protein>
<dbReference type="NCBIfam" id="TIGR01380">
    <property type="entry name" value="glut_syn"/>
    <property type="match status" value="1"/>
</dbReference>
<dbReference type="GO" id="GO:0046872">
    <property type="term" value="F:metal ion binding"/>
    <property type="evidence" value="ECO:0007669"/>
    <property type="project" value="UniProtKB-KW"/>
</dbReference>
<evidence type="ECO:0000313" key="12">
    <source>
        <dbReference type="EMBL" id="OQX10338.1"/>
    </source>
</evidence>
<dbReference type="Pfam" id="PF02951">
    <property type="entry name" value="GSH-S_N"/>
    <property type="match status" value="1"/>
</dbReference>
<accession>A0A1Y1QNW6</accession>
<dbReference type="InterPro" id="IPR004218">
    <property type="entry name" value="GSHS_ATP-bd"/>
</dbReference>
<keyword evidence="6 10" id="KW-0547">Nucleotide-binding</keyword>
<dbReference type="SUPFAM" id="SSF52440">
    <property type="entry name" value="PreATP-grasp domain"/>
    <property type="match status" value="1"/>
</dbReference>
<dbReference type="PROSITE" id="PS50975">
    <property type="entry name" value="ATP_GRASP"/>
    <property type="match status" value="1"/>
</dbReference>
<dbReference type="InterPro" id="IPR006284">
    <property type="entry name" value="Glut_synth_pro"/>
</dbReference>
<dbReference type="Pfam" id="PF02955">
    <property type="entry name" value="GSH-S_ATP"/>
    <property type="match status" value="1"/>
</dbReference>
<evidence type="ECO:0000256" key="10">
    <source>
        <dbReference type="HAMAP-Rule" id="MF_00162"/>
    </source>
</evidence>
<dbReference type="AlphaFoldDB" id="A0A1Y1QNW6"/>
<evidence type="ECO:0000256" key="8">
    <source>
        <dbReference type="ARBA" id="ARBA00022842"/>
    </source>
</evidence>
<keyword evidence="7 10" id="KW-0067">ATP-binding</keyword>
<dbReference type="InterPro" id="IPR013815">
    <property type="entry name" value="ATP_grasp_subdomain_1"/>
</dbReference>
<proteinExistence type="inferred from homology"/>